<dbReference type="OrthoDB" id="410104at2759"/>
<dbReference type="PANTHER" id="PTHR16222">
    <property type="entry name" value="ADP-RIBOSYLGLYCOHYDROLASE"/>
    <property type="match status" value="1"/>
</dbReference>
<evidence type="ECO:0000256" key="10">
    <source>
        <dbReference type="ARBA" id="ARBA00043193"/>
    </source>
</evidence>
<dbReference type="InterPro" id="IPR036705">
    <property type="entry name" value="Ribosyl_crysJ1_sf"/>
</dbReference>
<feature type="binding site" evidence="12">
    <location>
        <position position="80"/>
    </location>
    <ligand>
        <name>Mg(2+)</name>
        <dbReference type="ChEBI" id="CHEBI:18420"/>
        <label>1</label>
    </ligand>
</feature>
<gene>
    <name evidence="13" type="ORF">RFI_11423</name>
</gene>
<dbReference type="EMBL" id="ASPP01008329">
    <property type="protein sequence ID" value="ETO25712.1"/>
    <property type="molecule type" value="Genomic_DNA"/>
</dbReference>
<dbReference type="PANTHER" id="PTHR16222:SF24">
    <property type="entry name" value="ADP-RIBOSYLHYDROLASE ARH3"/>
    <property type="match status" value="1"/>
</dbReference>
<feature type="binding site" evidence="12">
    <location>
        <position position="327"/>
    </location>
    <ligand>
        <name>Mg(2+)</name>
        <dbReference type="ChEBI" id="CHEBI:18420"/>
        <label>1</label>
    </ligand>
</feature>
<comment type="similarity">
    <text evidence="1">Belongs to the ADP-ribosylglycohydrolase family.</text>
</comment>
<comment type="cofactor">
    <cofactor evidence="12">
        <name>Mg(2+)</name>
        <dbReference type="ChEBI" id="CHEBI:18420"/>
    </cofactor>
    <text evidence="12">Binds 2 magnesium ions per subunit.</text>
</comment>
<dbReference type="Pfam" id="PF03747">
    <property type="entry name" value="ADP_ribosyl_GH"/>
    <property type="match status" value="1"/>
</dbReference>
<dbReference type="GO" id="GO:0046872">
    <property type="term" value="F:metal ion binding"/>
    <property type="evidence" value="ECO:0007669"/>
    <property type="project" value="UniProtKB-KW"/>
</dbReference>
<accession>X6NK26</accession>
<dbReference type="InterPro" id="IPR005502">
    <property type="entry name" value="Ribosyl_crysJ1"/>
</dbReference>
<evidence type="ECO:0000256" key="12">
    <source>
        <dbReference type="PIRSR" id="PIRSR605502-1"/>
    </source>
</evidence>
<evidence type="ECO:0000256" key="3">
    <source>
        <dbReference type="ARBA" id="ARBA00022801"/>
    </source>
</evidence>
<feature type="binding site" evidence="12">
    <location>
        <position position="82"/>
    </location>
    <ligand>
        <name>Mg(2+)</name>
        <dbReference type="ChEBI" id="CHEBI:18420"/>
        <label>1</label>
    </ligand>
</feature>
<evidence type="ECO:0000313" key="13">
    <source>
        <dbReference type="EMBL" id="ETO25712.1"/>
    </source>
</evidence>
<comment type="caution">
    <text evidence="13">The sequence shown here is derived from an EMBL/GenBank/DDBJ whole genome shotgun (WGS) entry which is preliminary data.</text>
</comment>
<dbReference type="OMA" id="PGTWTDD"/>
<evidence type="ECO:0000313" key="14">
    <source>
        <dbReference type="Proteomes" id="UP000023152"/>
    </source>
</evidence>
<dbReference type="Gene3D" id="1.10.4080.10">
    <property type="entry name" value="ADP-ribosylation/Crystallin J1"/>
    <property type="match status" value="1"/>
</dbReference>
<feature type="binding site" evidence="12">
    <location>
        <position position="328"/>
    </location>
    <ligand>
        <name>Mg(2+)</name>
        <dbReference type="ChEBI" id="CHEBI:18420"/>
        <label>1</label>
    </ligand>
</feature>
<proteinExistence type="inferred from homology"/>
<evidence type="ECO:0000256" key="5">
    <source>
        <dbReference type="ARBA" id="ARBA00042398"/>
    </source>
</evidence>
<evidence type="ECO:0000256" key="8">
    <source>
        <dbReference type="ARBA" id="ARBA00042850"/>
    </source>
</evidence>
<comment type="catalytic activity">
    <reaction evidence="11">
        <text>alpha-NAD(+) + H2O = ADP-D-ribose + nicotinamide + H(+)</text>
        <dbReference type="Rhea" id="RHEA:68792"/>
        <dbReference type="ChEBI" id="CHEBI:15377"/>
        <dbReference type="ChEBI" id="CHEBI:15378"/>
        <dbReference type="ChEBI" id="CHEBI:17154"/>
        <dbReference type="ChEBI" id="CHEBI:57967"/>
        <dbReference type="ChEBI" id="CHEBI:77017"/>
    </reaction>
</comment>
<evidence type="ECO:0000256" key="9">
    <source>
        <dbReference type="ARBA" id="ARBA00043187"/>
    </source>
</evidence>
<evidence type="ECO:0000256" key="1">
    <source>
        <dbReference type="ARBA" id="ARBA00010702"/>
    </source>
</evidence>
<sequence length="416" mass="47813">MIMNAFQKDNPFYKTLNGYSDKSWKIILDRALGLCYGSAIGDSIGSFFPVSEGVTNKLEEAMSMKTPGMRYKRAIPGQGTDDTETAMCIARGLLRMIARNADKDKQHHVTMKFVAEEYNTWWQTDPLDQGSTFFAHAVRDKGLNKMRENAYLKNEEIKEEHGEPKGVLTNGSLIRCMPLIVYGIRLQPEQTFNLMRLDSSLTHASYTVYYTVTVYALAAQYLIRYPQQGERNKNAIKFAMEFLSAQKQERKRSKTHNPAIEEVLRWIERAKSAADDKSTYAPQKLDEFREFHSHIKISFQRAFYHLWKGDSYDVAIKETLIFGGNADSNCCVVGGLIGAYHGMKPLVEKREIIDNWPGNSDNHENTDQEKRDPYQAKWYRQYVPLLLNYALPPKGYHLSDKTATYDPKSKEEEFVL</sequence>
<evidence type="ECO:0000256" key="11">
    <source>
        <dbReference type="ARBA" id="ARBA00049015"/>
    </source>
</evidence>
<dbReference type="InterPro" id="IPR050792">
    <property type="entry name" value="ADP-ribosylglycohydrolase"/>
</dbReference>
<keyword evidence="12" id="KW-0460">Magnesium</keyword>
<protein>
    <recommendedName>
        <fullName evidence="4">ADP-ribosylhydrolase ARH3</fullName>
        <ecNumber evidence="2">3.2.1.143</ecNumber>
    </recommendedName>
    <alternativeName>
        <fullName evidence="5">ADP-ribose glycohydrolase ARH3</fullName>
    </alternativeName>
    <alternativeName>
        <fullName evidence="6">ADP-ribosylhydrolase 3</fullName>
    </alternativeName>
    <alternativeName>
        <fullName evidence="9">O-acetyl-ADP-ribose deacetylase ARH3</fullName>
    </alternativeName>
    <alternativeName>
        <fullName evidence="10">Poly(ADP-ribose) glycohydrolase ARH3</fullName>
    </alternativeName>
    <alternativeName>
        <fullName evidence="8">[Protein ADP-ribosylarginine] hydrolase-like protein 2</fullName>
    </alternativeName>
    <alternativeName>
        <fullName evidence="7">[Protein ADP-ribosylserine] hydrolase</fullName>
    </alternativeName>
</protein>
<evidence type="ECO:0000256" key="7">
    <source>
        <dbReference type="ARBA" id="ARBA00042722"/>
    </source>
</evidence>
<dbReference type="AlphaFoldDB" id="X6NK26"/>
<reference evidence="13 14" key="1">
    <citation type="journal article" date="2013" name="Curr. Biol.">
        <title>The Genome of the Foraminiferan Reticulomyxa filosa.</title>
        <authorList>
            <person name="Glockner G."/>
            <person name="Hulsmann N."/>
            <person name="Schleicher M."/>
            <person name="Noegel A.A."/>
            <person name="Eichinger L."/>
            <person name="Gallinger C."/>
            <person name="Pawlowski J."/>
            <person name="Sierra R."/>
            <person name="Euteneuer U."/>
            <person name="Pillet L."/>
            <person name="Moustafa A."/>
            <person name="Platzer M."/>
            <person name="Groth M."/>
            <person name="Szafranski K."/>
            <person name="Schliwa M."/>
        </authorList>
    </citation>
    <scope>NUCLEOTIDE SEQUENCE [LARGE SCALE GENOMIC DNA]</scope>
</reference>
<name>X6NK26_RETFI</name>
<dbReference type="Proteomes" id="UP000023152">
    <property type="component" value="Unassembled WGS sequence"/>
</dbReference>
<evidence type="ECO:0000256" key="6">
    <source>
        <dbReference type="ARBA" id="ARBA00042471"/>
    </source>
</evidence>
<evidence type="ECO:0000256" key="4">
    <source>
        <dbReference type="ARBA" id="ARBA00041057"/>
    </source>
</evidence>
<keyword evidence="14" id="KW-1185">Reference proteome</keyword>
<keyword evidence="3" id="KW-0378">Hydrolase</keyword>
<feature type="binding site" evidence="12">
    <location>
        <position position="81"/>
    </location>
    <ligand>
        <name>Mg(2+)</name>
        <dbReference type="ChEBI" id="CHEBI:18420"/>
        <label>1</label>
    </ligand>
</feature>
<dbReference type="GO" id="GO:0004649">
    <property type="term" value="F:poly(ADP-ribose) glycohydrolase activity"/>
    <property type="evidence" value="ECO:0007669"/>
    <property type="project" value="UniProtKB-EC"/>
</dbReference>
<keyword evidence="12" id="KW-0479">Metal-binding</keyword>
<organism evidence="13 14">
    <name type="scientific">Reticulomyxa filosa</name>
    <dbReference type="NCBI Taxonomy" id="46433"/>
    <lineage>
        <taxon>Eukaryota</taxon>
        <taxon>Sar</taxon>
        <taxon>Rhizaria</taxon>
        <taxon>Retaria</taxon>
        <taxon>Foraminifera</taxon>
        <taxon>Monothalamids</taxon>
        <taxon>Reticulomyxidae</taxon>
        <taxon>Reticulomyxa</taxon>
    </lineage>
</organism>
<evidence type="ECO:0000256" key="2">
    <source>
        <dbReference type="ARBA" id="ARBA00012255"/>
    </source>
</evidence>
<dbReference type="SUPFAM" id="SSF101478">
    <property type="entry name" value="ADP-ribosylglycohydrolase"/>
    <property type="match status" value="1"/>
</dbReference>
<dbReference type="EC" id="3.2.1.143" evidence="2"/>